<evidence type="ECO:0000256" key="2">
    <source>
        <dbReference type="ARBA" id="ARBA00022737"/>
    </source>
</evidence>
<dbReference type="AlphaFoldDB" id="A0A9W9ZMR1"/>
<evidence type="ECO:0000313" key="3">
    <source>
        <dbReference type="EMBL" id="KAJ7384526.1"/>
    </source>
</evidence>
<dbReference type="PANTHER" id="PTHR45632:SF3">
    <property type="entry name" value="KELCH-LIKE PROTEIN 32"/>
    <property type="match status" value="1"/>
</dbReference>
<dbReference type="InterPro" id="IPR015915">
    <property type="entry name" value="Kelch-typ_b-propeller"/>
</dbReference>
<accession>A0A9W9ZMR1</accession>
<dbReference type="EMBL" id="MU825886">
    <property type="protein sequence ID" value="KAJ7384526.1"/>
    <property type="molecule type" value="Genomic_DNA"/>
</dbReference>
<evidence type="ECO:0000313" key="4">
    <source>
        <dbReference type="Proteomes" id="UP001163046"/>
    </source>
</evidence>
<evidence type="ECO:0000256" key="1">
    <source>
        <dbReference type="ARBA" id="ARBA00022441"/>
    </source>
</evidence>
<sequence length="345" mass="38632">MAVAAKVIGAVRLGLVDIRVVIEELDTEEMKRVPEIPMQLNEVLIYKHMPSHYSKFAVEKAKPRSMSPVLVAVLPQARMQYFDVEAKTWKPFAATTPPIEANQCYCAVSVGRNMFVAGLDSAAGIYCIYRYDTEGNVWEKQPHSCGLINNLCILDDYMYVISCSSNQVPQLRYNVATRQWQSIATVGTRGYNYQACNGVAIAHSKVLVLYGDTSQDYFSELYQRAVLNCFDPVKNEWEVKATTCHPHFGSSLIVVNSRLYVAGGYNGFDNNLPSGNPAPVEVYDEKNNTWSVVEQKHIPSKNLGAVEIEGRVYFIINKFPIDSGIRIPPGELYPVPLDSLGEWEN</sequence>
<dbReference type="PANTHER" id="PTHR45632">
    <property type="entry name" value="LD33804P"/>
    <property type="match status" value="1"/>
</dbReference>
<dbReference type="Gene3D" id="2.120.10.80">
    <property type="entry name" value="Kelch-type beta propeller"/>
    <property type="match status" value="1"/>
</dbReference>
<dbReference type="OrthoDB" id="10010636at2759"/>
<dbReference type="SUPFAM" id="SSF117281">
    <property type="entry name" value="Kelch motif"/>
    <property type="match status" value="1"/>
</dbReference>
<dbReference type="InterPro" id="IPR006652">
    <property type="entry name" value="Kelch_1"/>
</dbReference>
<gene>
    <name evidence="3" type="ORF">OS493_021155</name>
</gene>
<organism evidence="3 4">
    <name type="scientific">Desmophyllum pertusum</name>
    <dbReference type="NCBI Taxonomy" id="174260"/>
    <lineage>
        <taxon>Eukaryota</taxon>
        <taxon>Metazoa</taxon>
        <taxon>Cnidaria</taxon>
        <taxon>Anthozoa</taxon>
        <taxon>Hexacorallia</taxon>
        <taxon>Scleractinia</taxon>
        <taxon>Caryophylliina</taxon>
        <taxon>Caryophylliidae</taxon>
        <taxon>Desmophyllum</taxon>
    </lineage>
</organism>
<dbReference type="Proteomes" id="UP001163046">
    <property type="component" value="Unassembled WGS sequence"/>
</dbReference>
<comment type="caution">
    <text evidence="3">The sequence shown here is derived from an EMBL/GenBank/DDBJ whole genome shotgun (WGS) entry which is preliminary data.</text>
</comment>
<protein>
    <submittedName>
        <fullName evidence="3">Uncharacterized protein</fullName>
    </submittedName>
</protein>
<reference evidence="3" key="1">
    <citation type="submission" date="2023-01" db="EMBL/GenBank/DDBJ databases">
        <title>Genome assembly of the deep-sea coral Lophelia pertusa.</title>
        <authorList>
            <person name="Herrera S."/>
            <person name="Cordes E."/>
        </authorList>
    </citation>
    <scope>NUCLEOTIDE SEQUENCE</scope>
    <source>
        <strain evidence="3">USNM1676648</strain>
        <tissue evidence="3">Polyp</tissue>
    </source>
</reference>
<proteinExistence type="predicted"/>
<keyword evidence="4" id="KW-1185">Reference proteome</keyword>
<name>A0A9W9ZMR1_9CNID</name>
<dbReference type="Pfam" id="PF01344">
    <property type="entry name" value="Kelch_1"/>
    <property type="match status" value="1"/>
</dbReference>
<keyword evidence="2" id="KW-0677">Repeat</keyword>
<keyword evidence="1" id="KW-0880">Kelch repeat</keyword>